<accession>A0AAN7BRD5</accession>
<reference evidence="3" key="1">
    <citation type="journal article" date="2023" name="Mol. Phylogenet. Evol.">
        <title>Genome-scale phylogeny and comparative genomics of the fungal order Sordariales.</title>
        <authorList>
            <person name="Hensen N."/>
            <person name="Bonometti L."/>
            <person name="Westerberg I."/>
            <person name="Brannstrom I.O."/>
            <person name="Guillou S."/>
            <person name="Cros-Aarteil S."/>
            <person name="Calhoun S."/>
            <person name="Haridas S."/>
            <person name="Kuo A."/>
            <person name="Mondo S."/>
            <person name="Pangilinan J."/>
            <person name="Riley R."/>
            <person name="LaButti K."/>
            <person name="Andreopoulos B."/>
            <person name="Lipzen A."/>
            <person name="Chen C."/>
            <person name="Yan M."/>
            <person name="Daum C."/>
            <person name="Ng V."/>
            <person name="Clum A."/>
            <person name="Steindorff A."/>
            <person name="Ohm R.A."/>
            <person name="Martin F."/>
            <person name="Silar P."/>
            <person name="Natvig D.O."/>
            <person name="Lalanne C."/>
            <person name="Gautier V."/>
            <person name="Ament-Velasquez S.L."/>
            <person name="Kruys A."/>
            <person name="Hutchinson M.I."/>
            <person name="Powell A.J."/>
            <person name="Barry K."/>
            <person name="Miller A.N."/>
            <person name="Grigoriev I.V."/>
            <person name="Debuchy R."/>
            <person name="Gladieux P."/>
            <person name="Hiltunen Thoren M."/>
            <person name="Johannesson H."/>
        </authorList>
    </citation>
    <scope>NUCLEOTIDE SEQUENCE</scope>
    <source>
        <strain evidence="3">CBS 990.96</strain>
    </source>
</reference>
<evidence type="ECO:0000259" key="2">
    <source>
        <dbReference type="Pfam" id="PF06985"/>
    </source>
</evidence>
<evidence type="ECO:0000256" key="1">
    <source>
        <dbReference type="SAM" id="MobiDB-lite"/>
    </source>
</evidence>
<gene>
    <name evidence="3" type="ORF">QBC38DRAFT_476085</name>
</gene>
<dbReference type="PANTHER" id="PTHR24148:SF78">
    <property type="entry name" value="HETEROKARYON INCOMPATIBILITY DOMAIN-CONTAINING PROTEIN"/>
    <property type="match status" value="1"/>
</dbReference>
<protein>
    <submittedName>
        <fullName evidence="3">Heterokaryon incompatibility protein-domain-containing protein</fullName>
    </submittedName>
</protein>
<organism evidence="3 4">
    <name type="scientific">Podospora fimiseda</name>
    <dbReference type="NCBI Taxonomy" id="252190"/>
    <lineage>
        <taxon>Eukaryota</taxon>
        <taxon>Fungi</taxon>
        <taxon>Dikarya</taxon>
        <taxon>Ascomycota</taxon>
        <taxon>Pezizomycotina</taxon>
        <taxon>Sordariomycetes</taxon>
        <taxon>Sordariomycetidae</taxon>
        <taxon>Sordariales</taxon>
        <taxon>Podosporaceae</taxon>
        <taxon>Podospora</taxon>
    </lineage>
</organism>
<proteinExistence type="predicted"/>
<feature type="domain" description="Heterokaryon incompatibility" evidence="2">
    <location>
        <begin position="4"/>
        <end position="110"/>
    </location>
</feature>
<dbReference type="AlphaFoldDB" id="A0AAN7BRD5"/>
<dbReference type="Pfam" id="PF06985">
    <property type="entry name" value="HET"/>
    <property type="match status" value="1"/>
</dbReference>
<evidence type="ECO:0000313" key="3">
    <source>
        <dbReference type="EMBL" id="KAK4228071.1"/>
    </source>
</evidence>
<dbReference type="InterPro" id="IPR052895">
    <property type="entry name" value="HetReg/Transcr_Mod"/>
</dbReference>
<name>A0AAN7BRD5_9PEZI</name>
<sequence length="885" mass="100803">MLCRLRDPEVPRLIWIDSICINQEDNDEKSVQVQLMTTVYACALRVNVWLEEPGGDEKSRQQSKRALDTILDAVSNNNRTRAVRAHPGGWEAVKALYQRSWFRRIWVLQEVAAARNITIVCQYHEMDGHAFCSGVKVLAALETLNNNNEKPFLPVWFQTGPSVLSAAVTDSSESRIRSSLRLMKGASLRPRAVATTSSQPEAFSLNIMPLYDLINLYRDRSATDPRDKVYALLGMSSETPAGIFPDYNSTWEHTFYRIVRCFVGGGASITTWSKEEIAIIRTKFLVIGEIIHVGATEILPSKLNVQLKLSAWEPELKTHPMLDLPSELVEWSIQAPTTPLLKGDIVCFLEDTNRVTIIRQHESYDYCLVISINTLPTKANTEFPVDTRQWRDVANPRWRPPLVELPLIWDWSTLAQVPQEQASCYSHLLSEISQQPKNFNEMAHGWEHTARLLVQGRKFLTGVKLLRRLLEETETLYGRNTQEVVAALIASNDILQAAGQKDWSQLLELEAKMIQPRARIRAPCSSNFYELLRHLEGRHVDHFVPFLECWRSTLKIATSLWHGMAVGQPGKALEWIIARVTRNDIYQGNSRESIEEALRNPGYLSCYGVSFAVAALNYSQDQTQTIDSYLVMETVQSIEVNPAREEQSLFAITSLLTLWRDRVPKEVKQEALEAMIKSHPSAHILLTIFLDSWGDSEFDAERLVIVASTNREYGLPLVENLLDRYGPRLLITEEVLKTVLDVDPVAVAIEMLLLFVRRRKRKIVVTETMVYIAWNKSPELGKLLSLGCVRDPDCEAEVIRVAPEEDDISDAARADTTRQLEQENDYAAYLNEYMDWWDWWEWEIDESELRLGSNYSSPAISPSASDFEGREGTEEAEEYLTSLSL</sequence>
<dbReference type="Proteomes" id="UP001301958">
    <property type="component" value="Unassembled WGS sequence"/>
</dbReference>
<reference evidence="3" key="2">
    <citation type="submission" date="2023-05" db="EMBL/GenBank/DDBJ databases">
        <authorList>
            <consortium name="Lawrence Berkeley National Laboratory"/>
            <person name="Steindorff A."/>
            <person name="Hensen N."/>
            <person name="Bonometti L."/>
            <person name="Westerberg I."/>
            <person name="Brannstrom I.O."/>
            <person name="Guillou S."/>
            <person name="Cros-Aarteil S."/>
            <person name="Calhoun S."/>
            <person name="Haridas S."/>
            <person name="Kuo A."/>
            <person name="Mondo S."/>
            <person name="Pangilinan J."/>
            <person name="Riley R."/>
            <person name="Labutti K."/>
            <person name="Andreopoulos B."/>
            <person name="Lipzen A."/>
            <person name="Chen C."/>
            <person name="Yanf M."/>
            <person name="Daum C."/>
            <person name="Ng V."/>
            <person name="Clum A."/>
            <person name="Ohm R."/>
            <person name="Martin F."/>
            <person name="Silar P."/>
            <person name="Natvig D."/>
            <person name="Lalanne C."/>
            <person name="Gautier V."/>
            <person name="Ament-Velasquez S.L."/>
            <person name="Kruys A."/>
            <person name="Hutchinson M.I."/>
            <person name="Powell A.J."/>
            <person name="Barry K."/>
            <person name="Miller A.N."/>
            <person name="Grigoriev I.V."/>
            <person name="Debuchy R."/>
            <person name="Gladieux P."/>
            <person name="Thoren M.H."/>
            <person name="Johannesson H."/>
        </authorList>
    </citation>
    <scope>NUCLEOTIDE SEQUENCE</scope>
    <source>
        <strain evidence="3">CBS 990.96</strain>
    </source>
</reference>
<dbReference type="InterPro" id="IPR010730">
    <property type="entry name" value="HET"/>
</dbReference>
<dbReference type="PANTHER" id="PTHR24148">
    <property type="entry name" value="ANKYRIN REPEAT DOMAIN-CONTAINING PROTEIN 39 HOMOLOG-RELATED"/>
    <property type="match status" value="1"/>
</dbReference>
<keyword evidence="4" id="KW-1185">Reference proteome</keyword>
<evidence type="ECO:0000313" key="4">
    <source>
        <dbReference type="Proteomes" id="UP001301958"/>
    </source>
</evidence>
<feature type="region of interest" description="Disordered" evidence="1">
    <location>
        <begin position="858"/>
        <end position="885"/>
    </location>
</feature>
<comment type="caution">
    <text evidence="3">The sequence shown here is derived from an EMBL/GenBank/DDBJ whole genome shotgun (WGS) entry which is preliminary data.</text>
</comment>
<dbReference type="EMBL" id="MU865323">
    <property type="protein sequence ID" value="KAK4228071.1"/>
    <property type="molecule type" value="Genomic_DNA"/>
</dbReference>